<dbReference type="Proteomes" id="UP000305202">
    <property type="component" value="Unassembled WGS sequence"/>
</dbReference>
<dbReference type="PANTHER" id="PTHR35525:SF3">
    <property type="entry name" value="BLL6575 PROTEIN"/>
    <property type="match status" value="1"/>
</dbReference>
<feature type="domain" description="Zinc finger CGNR" evidence="1">
    <location>
        <begin position="154"/>
        <end position="196"/>
    </location>
</feature>
<dbReference type="InterPro" id="IPR021005">
    <property type="entry name" value="Znf_CGNR"/>
</dbReference>
<evidence type="ECO:0000313" key="2">
    <source>
        <dbReference type="EMBL" id="TKI07667.1"/>
    </source>
</evidence>
<dbReference type="SUPFAM" id="SSF160904">
    <property type="entry name" value="Jann2411-like"/>
    <property type="match status" value="1"/>
</dbReference>
<gene>
    <name evidence="2" type="ORF">FCN80_04265</name>
</gene>
<dbReference type="PANTHER" id="PTHR35525">
    <property type="entry name" value="BLL6575 PROTEIN"/>
    <property type="match status" value="1"/>
</dbReference>
<dbReference type="Pfam" id="PF07336">
    <property type="entry name" value="ABATE"/>
    <property type="match status" value="1"/>
</dbReference>
<dbReference type="EMBL" id="SZPQ01000003">
    <property type="protein sequence ID" value="TKI07667.1"/>
    <property type="molecule type" value="Genomic_DNA"/>
</dbReference>
<reference evidence="2 3" key="1">
    <citation type="submission" date="2019-04" db="EMBL/GenBank/DDBJ databases">
        <authorList>
            <person name="Li M."/>
            <person name="Gao C."/>
        </authorList>
    </citation>
    <scope>NUCLEOTIDE SEQUENCE [LARGE SCALE GENOMIC DNA]</scope>
    <source>
        <strain evidence="2 3">BGMRC 2031</strain>
    </source>
</reference>
<keyword evidence="3" id="KW-1185">Reference proteome</keyword>
<dbReference type="RefSeq" id="WP_136988661.1">
    <property type="nucleotide sequence ID" value="NZ_SZPQ01000003.1"/>
</dbReference>
<name>A0ABY2SPQ6_9HYPH</name>
<protein>
    <recommendedName>
        <fullName evidence="1">Zinc finger CGNR domain-containing protein</fullName>
    </recommendedName>
</protein>
<dbReference type="InterPro" id="IPR023286">
    <property type="entry name" value="ABATE_dom_sf"/>
</dbReference>
<evidence type="ECO:0000259" key="1">
    <source>
        <dbReference type="Pfam" id="PF11706"/>
    </source>
</evidence>
<dbReference type="Pfam" id="PF11706">
    <property type="entry name" value="zf-CGNR"/>
    <property type="match status" value="1"/>
</dbReference>
<dbReference type="Gene3D" id="1.10.3300.10">
    <property type="entry name" value="Jann2411-like domain"/>
    <property type="match status" value="1"/>
</dbReference>
<evidence type="ECO:0000313" key="3">
    <source>
        <dbReference type="Proteomes" id="UP000305202"/>
    </source>
</evidence>
<proteinExistence type="predicted"/>
<dbReference type="InterPro" id="IPR010852">
    <property type="entry name" value="ABATE"/>
</dbReference>
<organism evidence="2 3">
    <name type="scientific">Martelella alba</name>
    <dbReference type="NCBI Taxonomy" id="2590451"/>
    <lineage>
        <taxon>Bacteria</taxon>
        <taxon>Pseudomonadati</taxon>
        <taxon>Pseudomonadota</taxon>
        <taxon>Alphaproteobacteria</taxon>
        <taxon>Hyphomicrobiales</taxon>
        <taxon>Aurantimonadaceae</taxon>
        <taxon>Martelella</taxon>
    </lineage>
</organism>
<accession>A0ABY2SPQ6</accession>
<comment type="caution">
    <text evidence="2">The sequence shown here is derived from an EMBL/GenBank/DDBJ whole genome shotgun (WGS) entry which is preliminary data.</text>
</comment>
<sequence>MKIPQTTSALVDEPPLIADCLALDMLNTGGRDARGEPREFWRDAQAVVRWLTRTNLIDAQLIAQADLDGLVQKAVALREHARTLIMCRKADRQADATLLNDYLRLAPARLQLVWDTPSAPFAFRAPADMSVYQILRPLCEATVDLLVNGDFKLVRQCEHPGCVLWFYDRTKGHHRRWCSMAVCGNRHKAARYKARQSF</sequence>